<organism evidence="2 3">
    <name type="scientific">Ectobacillus funiculus</name>
    <dbReference type="NCBI Taxonomy" id="137993"/>
    <lineage>
        <taxon>Bacteria</taxon>
        <taxon>Bacillati</taxon>
        <taxon>Bacillota</taxon>
        <taxon>Bacilli</taxon>
        <taxon>Bacillales</taxon>
        <taxon>Bacillaceae</taxon>
        <taxon>Ectobacillus</taxon>
    </lineage>
</organism>
<accession>A0ABV5WFT2</accession>
<dbReference type="EMBL" id="JBHMAF010000057">
    <property type="protein sequence ID" value="MFB9759083.1"/>
    <property type="molecule type" value="Genomic_DNA"/>
</dbReference>
<dbReference type="Pfam" id="PF08671">
    <property type="entry name" value="SinI"/>
    <property type="match status" value="1"/>
</dbReference>
<reference evidence="2 3" key="1">
    <citation type="submission" date="2024-09" db="EMBL/GenBank/DDBJ databases">
        <authorList>
            <person name="Sun Q."/>
            <person name="Mori K."/>
        </authorList>
    </citation>
    <scope>NUCLEOTIDE SEQUENCE [LARGE SCALE GENOMIC DNA]</scope>
    <source>
        <strain evidence="2 3">JCM 11201</strain>
    </source>
</reference>
<dbReference type="InterPro" id="IPR010981">
    <property type="entry name" value="SinR/SinI_dimer_dom"/>
</dbReference>
<dbReference type="Proteomes" id="UP001589609">
    <property type="component" value="Unassembled WGS sequence"/>
</dbReference>
<protein>
    <submittedName>
        <fullName evidence="2">DNA-binding anti-repressor SinI</fullName>
    </submittedName>
</protein>
<dbReference type="InterPro" id="IPR036281">
    <property type="entry name" value="SinR/SinI_dimer_dom_sf"/>
</dbReference>
<evidence type="ECO:0000259" key="1">
    <source>
        <dbReference type="PROSITE" id="PS51500"/>
    </source>
</evidence>
<gene>
    <name evidence="2" type="primary">sinI</name>
    <name evidence="2" type="ORF">ACFFMS_11520</name>
</gene>
<dbReference type="SUPFAM" id="SSF47406">
    <property type="entry name" value="SinR repressor dimerisation domain-like"/>
    <property type="match status" value="1"/>
</dbReference>
<proteinExistence type="predicted"/>
<keyword evidence="3" id="KW-1185">Reference proteome</keyword>
<dbReference type="GO" id="GO:0003677">
    <property type="term" value="F:DNA binding"/>
    <property type="evidence" value="ECO:0007669"/>
    <property type="project" value="UniProtKB-KW"/>
</dbReference>
<evidence type="ECO:0000313" key="2">
    <source>
        <dbReference type="EMBL" id="MFB9759083.1"/>
    </source>
</evidence>
<dbReference type="PROSITE" id="PS51500">
    <property type="entry name" value="SIN"/>
    <property type="match status" value="1"/>
</dbReference>
<comment type="caution">
    <text evidence="2">The sequence shown here is derived from an EMBL/GenBank/DDBJ whole genome shotgun (WGS) entry which is preliminary data.</text>
</comment>
<dbReference type="RefSeq" id="WP_379949369.1">
    <property type="nucleotide sequence ID" value="NZ_JBHMAF010000057.1"/>
</dbReference>
<feature type="domain" description="Sin" evidence="1">
    <location>
        <begin position="1"/>
        <end position="39"/>
    </location>
</feature>
<sequence length="49" mass="5860">MKKENIEQNLSKELIDLVKEAMKSNVTKEEFKKFLEEKSRTNEDKSRKS</sequence>
<name>A0ABV5WFT2_9BACI</name>
<keyword evidence="2" id="KW-0238">DNA-binding</keyword>
<evidence type="ECO:0000313" key="3">
    <source>
        <dbReference type="Proteomes" id="UP001589609"/>
    </source>
</evidence>